<sequence>MAWSPRRSAGRRLQLPLLCLLLQGATAILFAVFVRYNRETDAALWHWGNHSNADNEFYFRYPSFQDVHAMIFVGFGFLMVFLQRYGFSSVGFTFLLAAFALQWSTLIQGFFHSFRGGYILVGMESMINADFSAAAVLISFGAILGKTGPVQLLLMALLEVVLFGLNEFVLLSLLEVKDAGGSMTIHTFGAYFGLILSRVLYRPHLEKSKHRQGSTYHSDLFAMIGTIFLWIFWPSFNSAPTALGDGQHRTALNTYYSLAASTLSTFALSALVGGDGRLDMVHVQNAALAGGVVVGTSAEMMLTPFGALAAGFLAGAISTLGYKFVTVHKPLGPEQGRVSSHPSSSPAGLAEGAHETHDWCPVSSPSLSPNSKSKTHAVCTTSMGCRGSWEPSWAALWLGWPPVKLMEMAWRVCFHSSPRASAVPRLRPCTSSSRCLSH</sequence>
<proteinExistence type="predicted"/>
<gene>
    <name evidence="1" type="primary">RHBG</name>
</gene>
<name>A0AC11EBJ9_SHEEP</name>
<accession>A0AC11EBJ9</accession>
<evidence type="ECO:0000313" key="1">
    <source>
        <dbReference type="Ensembl" id="ENSOARP00020056318.1"/>
    </source>
</evidence>
<protein>
    <submittedName>
        <fullName evidence="1">Rh family B glycoprotein</fullName>
    </submittedName>
</protein>
<reference evidence="1" key="2">
    <citation type="submission" date="2025-08" db="UniProtKB">
        <authorList>
            <consortium name="Ensembl"/>
        </authorList>
    </citation>
    <scope>IDENTIFICATION</scope>
</reference>
<dbReference type="Ensembl" id="ENSOART00020075610.1">
    <property type="protein sequence ID" value="ENSOARP00020056318.1"/>
    <property type="gene ID" value="ENSOARG00020017414.2"/>
</dbReference>
<reference evidence="1" key="3">
    <citation type="submission" date="2025-09" db="UniProtKB">
        <authorList>
            <consortium name="Ensembl"/>
        </authorList>
    </citation>
    <scope>IDENTIFICATION</scope>
</reference>
<organism evidence="1">
    <name type="scientific">Ovis aries</name>
    <name type="common">Sheep</name>
    <dbReference type="NCBI Taxonomy" id="9940"/>
    <lineage>
        <taxon>Eukaryota</taxon>
        <taxon>Metazoa</taxon>
        <taxon>Chordata</taxon>
        <taxon>Craniata</taxon>
        <taxon>Vertebrata</taxon>
        <taxon>Euteleostomi</taxon>
        <taxon>Mammalia</taxon>
        <taxon>Eutheria</taxon>
        <taxon>Laurasiatheria</taxon>
        <taxon>Artiodactyla</taxon>
        <taxon>Ruminantia</taxon>
        <taxon>Pecora</taxon>
        <taxon>Bovidae</taxon>
        <taxon>Caprinae</taxon>
        <taxon>Ovis</taxon>
    </lineage>
</organism>
<reference evidence="1" key="1">
    <citation type="submission" date="2020-11" db="EMBL/GenBank/DDBJ databases">
        <authorList>
            <person name="Davenport K.M."/>
            <person name="Bickhart D.M."/>
            <person name="Smith T.P.L."/>
            <person name="Murdoch B.M."/>
            <person name="Rosen B.D."/>
        </authorList>
    </citation>
    <scope>NUCLEOTIDE SEQUENCE [LARGE SCALE GENOMIC DNA]</scope>
    <source>
        <strain evidence="1">OAR_USU_Benz2616</strain>
    </source>
</reference>